<evidence type="ECO:0000256" key="1">
    <source>
        <dbReference type="ARBA" id="ARBA00010641"/>
    </source>
</evidence>
<dbReference type="EMBL" id="VFMN01000001">
    <property type="protein sequence ID" value="TQJ09431.1"/>
    <property type="molecule type" value="Genomic_DNA"/>
</dbReference>
<keyword evidence="8" id="KW-1185">Reference proteome</keyword>
<dbReference type="NCBIfam" id="TIGR02937">
    <property type="entry name" value="sigma70-ECF"/>
    <property type="match status" value="1"/>
</dbReference>
<dbReference type="Gene3D" id="1.10.10.10">
    <property type="entry name" value="Winged helix-like DNA-binding domain superfamily/Winged helix DNA-binding domain"/>
    <property type="match status" value="1"/>
</dbReference>
<comment type="similarity">
    <text evidence="1">Belongs to the sigma-70 factor family. ECF subfamily.</text>
</comment>
<dbReference type="SUPFAM" id="SSF88946">
    <property type="entry name" value="Sigma2 domain of RNA polymerase sigma factors"/>
    <property type="match status" value="1"/>
</dbReference>
<protein>
    <submittedName>
        <fullName evidence="7">RNA polymerase sigma-70 factor (ECF subfamily)</fullName>
    </submittedName>
</protein>
<evidence type="ECO:0000256" key="4">
    <source>
        <dbReference type="ARBA" id="ARBA00023163"/>
    </source>
</evidence>
<evidence type="ECO:0000259" key="6">
    <source>
        <dbReference type="Pfam" id="PF08281"/>
    </source>
</evidence>
<evidence type="ECO:0000313" key="8">
    <source>
        <dbReference type="Proteomes" id="UP000317893"/>
    </source>
</evidence>
<sequence>MWAPDDVVQQPDDVAERLVAGDRDALAEAYRRWAPLVHTIAVRGLQDAHEAEDVTQQVFVAAWNGRQTLRPGPDAVPRWLVGIARHKVADVRTARWRAQRNLQAVGSVTRLEDVRHDEEVTSRVVVAHELEQLGEPRGTVLRLAVVEGRTAAEVADELDLPLGTVKSHVRRGLVQLRSRLKEV</sequence>
<evidence type="ECO:0000259" key="5">
    <source>
        <dbReference type="Pfam" id="PF04542"/>
    </source>
</evidence>
<dbReference type="PANTHER" id="PTHR43133:SF62">
    <property type="entry name" value="RNA POLYMERASE SIGMA FACTOR SIGZ"/>
    <property type="match status" value="1"/>
</dbReference>
<dbReference type="RefSeq" id="WP_141848801.1">
    <property type="nucleotide sequence ID" value="NZ_BAAAPR010000014.1"/>
</dbReference>
<dbReference type="Pfam" id="PF04542">
    <property type="entry name" value="Sigma70_r2"/>
    <property type="match status" value="1"/>
</dbReference>
<evidence type="ECO:0000256" key="2">
    <source>
        <dbReference type="ARBA" id="ARBA00023015"/>
    </source>
</evidence>
<dbReference type="AlphaFoldDB" id="A0A542E251"/>
<dbReference type="GO" id="GO:0003677">
    <property type="term" value="F:DNA binding"/>
    <property type="evidence" value="ECO:0007669"/>
    <property type="project" value="InterPro"/>
</dbReference>
<evidence type="ECO:0000313" key="7">
    <source>
        <dbReference type="EMBL" id="TQJ09431.1"/>
    </source>
</evidence>
<accession>A0A542E251</accession>
<keyword evidence="4" id="KW-0804">Transcription</keyword>
<dbReference type="InterPro" id="IPR039425">
    <property type="entry name" value="RNA_pol_sigma-70-like"/>
</dbReference>
<reference evidence="7 8" key="1">
    <citation type="submission" date="2019-06" db="EMBL/GenBank/DDBJ databases">
        <title>Sequencing the genomes of 1000 actinobacteria strains.</title>
        <authorList>
            <person name="Klenk H.-P."/>
        </authorList>
    </citation>
    <scope>NUCLEOTIDE SEQUENCE [LARGE SCALE GENOMIC DNA]</scope>
    <source>
        <strain evidence="7 8">DSM 18607</strain>
    </source>
</reference>
<dbReference type="InterPro" id="IPR013324">
    <property type="entry name" value="RNA_pol_sigma_r3/r4-like"/>
</dbReference>
<dbReference type="InterPro" id="IPR036388">
    <property type="entry name" value="WH-like_DNA-bd_sf"/>
</dbReference>
<keyword evidence="2" id="KW-0805">Transcription regulation</keyword>
<dbReference type="GO" id="GO:0016987">
    <property type="term" value="F:sigma factor activity"/>
    <property type="evidence" value="ECO:0007669"/>
    <property type="project" value="UniProtKB-KW"/>
</dbReference>
<dbReference type="PANTHER" id="PTHR43133">
    <property type="entry name" value="RNA POLYMERASE ECF-TYPE SIGMA FACTO"/>
    <property type="match status" value="1"/>
</dbReference>
<dbReference type="GO" id="GO:0006352">
    <property type="term" value="P:DNA-templated transcription initiation"/>
    <property type="evidence" value="ECO:0007669"/>
    <property type="project" value="InterPro"/>
</dbReference>
<evidence type="ECO:0000256" key="3">
    <source>
        <dbReference type="ARBA" id="ARBA00023082"/>
    </source>
</evidence>
<dbReference type="InterPro" id="IPR014284">
    <property type="entry name" value="RNA_pol_sigma-70_dom"/>
</dbReference>
<dbReference type="Gene3D" id="1.10.1740.10">
    <property type="match status" value="1"/>
</dbReference>
<dbReference type="OrthoDB" id="5243766at2"/>
<gene>
    <name evidence="7" type="ORF">FB458_2543</name>
</gene>
<name>A0A542E251_9MICO</name>
<dbReference type="Proteomes" id="UP000317893">
    <property type="component" value="Unassembled WGS sequence"/>
</dbReference>
<dbReference type="InterPro" id="IPR013249">
    <property type="entry name" value="RNA_pol_sigma70_r4_t2"/>
</dbReference>
<feature type="domain" description="RNA polymerase sigma-70 region 2" evidence="5">
    <location>
        <begin position="30"/>
        <end position="97"/>
    </location>
</feature>
<feature type="domain" description="RNA polymerase sigma factor 70 region 4 type 2" evidence="6">
    <location>
        <begin position="128"/>
        <end position="176"/>
    </location>
</feature>
<dbReference type="Pfam" id="PF08281">
    <property type="entry name" value="Sigma70_r4_2"/>
    <property type="match status" value="1"/>
</dbReference>
<dbReference type="SUPFAM" id="SSF88659">
    <property type="entry name" value="Sigma3 and sigma4 domains of RNA polymerase sigma factors"/>
    <property type="match status" value="1"/>
</dbReference>
<dbReference type="InterPro" id="IPR007627">
    <property type="entry name" value="RNA_pol_sigma70_r2"/>
</dbReference>
<comment type="caution">
    <text evidence="7">The sequence shown here is derived from an EMBL/GenBank/DDBJ whole genome shotgun (WGS) entry which is preliminary data.</text>
</comment>
<organism evidence="7 8">
    <name type="scientific">Lapillicoccus jejuensis</name>
    <dbReference type="NCBI Taxonomy" id="402171"/>
    <lineage>
        <taxon>Bacteria</taxon>
        <taxon>Bacillati</taxon>
        <taxon>Actinomycetota</taxon>
        <taxon>Actinomycetes</taxon>
        <taxon>Micrococcales</taxon>
        <taxon>Intrasporangiaceae</taxon>
        <taxon>Lapillicoccus</taxon>
    </lineage>
</organism>
<proteinExistence type="inferred from homology"/>
<keyword evidence="3" id="KW-0731">Sigma factor</keyword>
<dbReference type="InterPro" id="IPR013325">
    <property type="entry name" value="RNA_pol_sigma_r2"/>
</dbReference>